<keyword evidence="1" id="KW-1133">Transmembrane helix</keyword>
<dbReference type="STRING" id="1434110.MSHOH_0345"/>
<dbReference type="PATRIC" id="fig|1434110.4.peg.410"/>
<keyword evidence="1" id="KW-0472">Membrane</keyword>
<dbReference type="KEGG" id="mhor:MSHOH_0345"/>
<protein>
    <submittedName>
        <fullName evidence="2">Uncharacterized protein</fullName>
    </submittedName>
</protein>
<dbReference type="GeneID" id="24829467"/>
<name>A0A0E3SC09_9EURY</name>
<evidence type="ECO:0000256" key="1">
    <source>
        <dbReference type="SAM" id="Phobius"/>
    </source>
</evidence>
<sequence length="91" mass="10002">MKEGKVKGSKVKGGNFTGTGVILSILFRRDRLVMPIWVLLPLLIFAGQLSFIGAMPDWQEFITELSANPLASAWLGPIVPLSKEGRNRAFC</sequence>
<dbReference type="EMBL" id="CP009516">
    <property type="protein sequence ID" value="AKB76828.1"/>
    <property type="molecule type" value="Genomic_DNA"/>
</dbReference>
<evidence type="ECO:0000313" key="3">
    <source>
        <dbReference type="Proteomes" id="UP000033101"/>
    </source>
</evidence>
<reference evidence="2 3" key="1">
    <citation type="submission" date="2014-07" db="EMBL/GenBank/DDBJ databases">
        <title>Methanogenic archaea and the global carbon cycle.</title>
        <authorList>
            <person name="Henriksen J.R."/>
            <person name="Luke J."/>
            <person name="Reinhart S."/>
            <person name="Benedict M.N."/>
            <person name="Youngblut N.D."/>
            <person name="Metcalf M.E."/>
            <person name="Whitaker R.J."/>
            <person name="Metcalf W.W."/>
        </authorList>
    </citation>
    <scope>NUCLEOTIDE SEQUENCE [LARGE SCALE GENOMIC DNA]</scope>
    <source>
        <strain evidence="2 3">HB-1</strain>
    </source>
</reference>
<dbReference type="Proteomes" id="UP000033101">
    <property type="component" value="Chromosome"/>
</dbReference>
<feature type="transmembrane region" description="Helical" evidence="1">
    <location>
        <begin position="32"/>
        <end position="55"/>
    </location>
</feature>
<dbReference type="RefSeq" id="WP_048136870.1">
    <property type="nucleotide sequence ID" value="NZ_BBCW01000001.1"/>
</dbReference>
<organism evidence="2 3">
    <name type="scientific">Methanosarcina horonobensis HB-1 = JCM 15518</name>
    <dbReference type="NCBI Taxonomy" id="1434110"/>
    <lineage>
        <taxon>Archaea</taxon>
        <taxon>Methanobacteriati</taxon>
        <taxon>Methanobacteriota</taxon>
        <taxon>Stenosarchaea group</taxon>
        <taxon>Methanomicrobia</taxon>
        <taxon>Methanosarcinales</taxon>
        <taxon>Methanosarcinaceae</taxon>
        <taxon>Methanosarcina</taxon>
    </lineage>
</organism>
<proteinExistence type="predicted"/>
<keyword evidence="3" id="KW-1185">Reference proteome</keyword>
<dbReference type="AlphaFoldDB" id="A0A0E3SC09"/>
<dbReference type="HOGENOM" id="CLU_2420050_0_0_2"/>
<gene>
    <name evidence="2" type="ORF">MSHOH_0345</name>
</gene>
<keyword evidence="1" id="KW-0812">Transmembrane</keyword>
<evidence type="ECO:0000313" key="2">
    <source>
        <dbReference type="EMBL" id="AKB76828.1"/>
    </source>
</evidence>
<accession>A0A0E3SC09</accession>